<feature type="transmembrane region" description="Helical" evidence="6">
    <location>
        <begin position="315"/>
        <end position="337"/>
    </location>
</feature>
<keyword evidence="6" id="KW-1133">Transmembrane helix</keyword>
<evidence type="ECO:0000259" key="8">
    <source>
        <dbReference type="PROSITE" id="PS50885"/>
    </source>
</evidence>
<dbReference type="Proteomes" id="UP000308530">
    <property type="component" value="Chromosome"/>
</dbReference>
<evidence type="ECO:0000256" key="1">
    <source>
        <dbReference type="ARBA" id="ARBA00022500"/>
    </source>
</evidence>
<dbReference type="InterPro" id="IPR004089">
    <property type="entry name" value="MCPsignal_dom"/>
</dbReference>
<evidence type="ECO:0000313" key="10">
    <source>
        <dbReference type="Proteomes" id="UP000308530"/>
    </source>
</evidence>
<feature type="domain" description="HAMP" evidence="8">
    <location>
        <begin position="338"/>
        <end position="391"/>
    </location>
</feature>
<evidence type="ECO:0000256" key="6">
    <source>
        <dbReference type="SAM" id="Phobius"/>
    </source>
</evidence>
<evidence type="ECO:0000259" key="7">
    <source>
        <dbReference type="PROSITE" id="PS50111"/>
    </source>
</evidence>
<dbReference type="SUPFAM" id="SSF58104">
    <property type="entry name" value="Methyl-accepting chemotaxis protein (MCP) signaling domain"/>
    <property type="match status" value="1"/>
</dbReference>
<dbReference type="RefSeq" id="WP_138286495.1">
    <property type="nucleotide sequence ID" value="NZ_CP058350.1"/>
</dbReference>
<evidence type="ECO:0000256" key="2">
    <source>
        <dbReference type="ARBA" id="ARBA00029447"/>
    </source>
</evidence>
<dbReference type="InterPro" id="IPR051310">
    <property type="entry name" value="MCP_chemotaxis"/>
</dbReference>
<dbReference type="SMART" id="SM00304">
    <property type="entry name" value="HAMP"/>
    <property type="match status" value="2"/>
</dbReference>
<keyword evidence="1" id="KW-0145">Chemotaxis</keyword>
<evidence type="ECO:0000313" key="9">
    <source>
        <dbReference type="EMBL" id="QLF70921.1"/>
    </source>
</evidence>
<dbReference type="InterPro" id="IPR004090">
    <property type="entry name" value="Chemotax_Me-accpt_rcpt"/>
</dbReference>
<dbReference type="CDD" id="cd12913">
    <property type="entry name" value="PDC1_MCP_like"/>
    <property type="match status" value="1"/>
</dbReference>
<dbReference type="EMBL" id="CP058350">
    <property type="protein sequence ID" value="QLF70921.1"/>
    <property type="molecule type" value="Genomic_DNA"/>
</dbReference>
<feature type="compositionally biased region" description="Polar residues" evidence="5">
    <location>
        <begin position="733"/>
        <end position="765"/>
    </location>
</feature>
<dbReference type="Pfam" id="PF22673">
    <property type="entry name" value="MCP-like_PDC_1"/>
    <property type="match status" value="1"/>
</dbReference>
<evidence type="ECO:0000256" key="5">
    <source>
        <dbReference type="SAM" id="MobiDB-lite"/>
    </source>
</evidence>
<feature type="domain" description="HAMP" evidence="8">
    <location>
        <begin position="419"/>
        <end position="471"/>
    </location>
</feature>
<dbReference type="PROSITE" id="PS50111">
    <property type="entry name" value="CHEMOTAXIS_TRANSDUC_2"/>
    <property type="match status" value="1"/>
</dbReference>
<name>A0ABX6QRM6_9HYPH</name>
<dbReference type="Pfam" id="PF00015">
    <property type="entry name" value="MCPsignal"/>
    <property type="match status" value="1"/>
</dbReference>
<reference evidence="9 10" key="1">
    <citation type="submission" date="2020-06" db="EMBL/GenBank/DDBJ databases">
        <title>Genome sequence of Rhizobium sp strain ADMK78.</title>
        <authorList>
            <person name="Rahi P."/>
        </authorList>
    </citation>
    <scope>NUCLEOTIDE SEQUENCE [LARGE SCALE GENOMIC DNA]</scope>
    <source>
        <strain evidence="9 10">ADMK78</strain>
    </source>
</reference>
<protein>
    <submittedName>
        <fullName evidence="9">Methyl-accepting chemotaxis protein</fullName>
    </submittedName>
</protein>
<dbReference type="CDD" id="cd06225">
    <property type="entry name" value="HAMP"/>
    <property type="match status" value="1"/>
</dbReference>
<keyword evidence="4" id="KW-0175">Coiled coil</keyword>
<dbReference type="PANTHER" id="PTHR43531:SF11">
    <property type="entry name" value="METHYL-ACCEPTING CHEMOTAXIS PROTEIN 3"/>
    <property type="match status" value="1"/>
</dbReference>
<feature type="region of interest" description="Disordered" evidence="5">
    <location>
        <begin position="722"/>
        <end position="812"/>
    </location>
</feature>
<dbReference type="Gene3D" id="3.30.450.20">
    <property type="entry name" value="PAS domain"/>
    <property type="match status" value="2"/>
</dbReference>
<dbReference type="PRINTS" id="PR00260">
    <property type="entry name" value="CHEMTRNSDUCR"/>
</dbReference>
<feature type="domain" description="Methyl-accepting transducer" evidence="7">
    <location>
        <begin position="476"/>
        <end position="705"/>
    </location>
</feature>
<dbReference type="CDD" id="cd18774">
    <property type="entry name" value="PDC2_HK_sensor"/>
    <property type="match status" value="1"/>
</dbReference>
<keyword evidence="3" id="KW-0807">Transducer</keyword>
<feature type="region of interest" description="Disordered" evidence="5">
    <location>
        <begin position="521"/>
        <end position="541"/>
    </location>
</feature>
<evidence type="ECO:0000256" key="3">
    <source>
        <dbReference type="PROSITE-ProRule" id="PRU00284"/>
    </source>
</evidence>
<dbReference type="Gene3D" id="1.10.287.950">
    <property type="entry name" value="Methyl-accepting chemotaxis protein"/>
    <property type="match status" value="1"/>
</dbReference>
<keyword evidence="10" id="KW-1185">Reference proteome</keyword>
<dbReference type="SUPFAM" id="SSF158472">
    <property type="entry name" value="HAMP domain-like"/>
    <property type="match status" value="1"/>
</dbReference>
<evidence type="ECO:0000256" key="4">
    <source>
        <dbReference type="SAM" id="Coils"/>
    </source>
</evidence>
<dbReference type="CDD" id="cd11386">
    <property type="entry name" value="MCP_signal"/>
    <property type="match status" value="1"/>
</dbReference>
<sequence length="812" mass="86031">MIFKSATSRNIFSTVALGVVTTMGVAATLVSLSYDQIRSAGLNQMQMAASEAAAEVEDSLRVAHQMVAGMEMSIASLKESGVATRENVTALMIKTLEGYPDAIGVSSGWEPNAFDGKDAEFVGQPAHDATGRFLPYVYRSGGQIAVDVLVDYDKPGAGDYYLLPVQTGQSVLLEPYVYPVDGKDVLMTTISVPTKVNGQTVGYVGADIDLDKTAADLAAKRPLGHGYIALLSSQNAFVSHPDKAVMGKALADSGVDAGAWQAVLRTPGTAQTIVQPDGNEHLAIAVPIEPFAGAVWNVVVSVPSATVFAQLTQTVWTSAIIIIGASILLTLFGWLLARRFVRRINGVIAQTSHIANGDLDVELTDKDSADELGELSRSLAVLLENNRKKVKLEEEAEARLAQEEADRVERSIGHKAREEEIRFVVTELGNGLSRLSDGDMTIRLDKPFAPALDSIRLNFNASIEKLQEAMVSFQDNARTIENGSNEIRSAADDLARRTEQQAASVEETSAALSQITRSVKESTARAEEAGQQVSRTKQSAERSGEVVRSAVDAMSAIEQSSQSISSIIGVIDEIAFQTNLLALNAGVEAARAGEAGKGFAVVAQEVRELAQRSANAAKEIKALITASGDQVKHGVSLVDQTGEALQAIVADVQQINTNVQAIVEAAREQSVGLQEINTAVNVMDQGTQKNAAMVEETNAASHTLVAEVSALSARLAQFNLGNRSQQRHAMPTAGSTGTMASERTEPSITRLNEQLKASQARTATQARPAPKPLAAAGSGTRPAPSPARDLASKLASAIGAKPAPSGQEWEEF</sequence>
<keyword evidence="6" id="KW-0812">Transmembrane</keyword>
<dbReference type="PROSITE" id="PS50885">
    <property type="entry name" value="HAMP"/>
    <property type="match status" value="2"/>
</dbReference>
<organism evidence="9 10">
    <name type="scientific">Peteryoungia desertarenae</name>
    <dbReference type="NCBI Taxonomy" id="1813451"/>
    <lineage>
        <taxon>Bacteria</taxon>
        <taxon>Pseudomonadati</taxon>
        <taxon>Pseudomonadota</taxon>
        <taxon>Alphaproteobacteria</taxon>
        <taxon>Hyphomicrobiales</taxon>
        <taxon>Rhizobiaceae</taxon>
        <taxon>Peteryoungia</taxon>
    </lineage>
</organism>
<comment type="similarity">
    <text evidence="2">Belongs to the methyl-accepting chemotaxis (MCP) protein family.</text>
</comment>
<feature type="coiled-coil region" evidence="4">
    <location>
        <begin position="383"/>
        <end position="411"/>
    </location>
</feature>
<gene>
    <name evidence="9" type="ORF">FE840_015980</name>
</gene>
<dbReference type="Gene3D" id="6.10.340.10">
    <property type="match status" value="1"/>
</dbReference>
<dbReference type="Pfam" id="PF00672">
    <property type="entry name" value="HAMP"/>
    <property type="match status" value="1"/>
</dbReference>
<dbReference type="InterPro" id="IPR003660">
    <property type="entry name" value="HAMP_dom"/>
</dbReference>
<accession>A0ABX6QRM6</accession>
<proteinExistence type="inferred from homology"/>
<dbReference type="PANTHER" id="PTHR43531">
    <property type="entry name" value="PROTEIN ICFG"/>
    <property type="match status" value="1"/>
</dbReference>
<keyword evidence="6" id="KW-0472">Membrane</keyword>
<dbReference type="SMART" id="SM00283">
    <property type="entry name" value="MA"/>
    <property type="match status" value="1"/>
</dbReference>